<feature type="non-terminal residue" evidence="1">
    <location>
        <position position="167"/>
    </location>
</feature>
<dbReference type="EMBL" id="KE504502">
    <property type="protein sequence ID" value="EPS92530.1"/>
    <property type="molecule type" value="Genomic_DNA"/>
</dbReference>
<evidence type="ECO:0000313" key="1">
    <source>
        <dbReference type="EMBL" id="EPS92530.1"/>
    </source>
</evidence>
<dbReference type="STRING" id="743788.S8ERW0"/>
<keyword evidence="2" id="KW-1185">Reference proteome</keyword>
<dbReference type="Pfam" id="PF18759">
    <property type="entry name" value="Plavaka"/>
    <property type="match status" value="1"/>
</dbReference>
<sequence>MWTGMWWNELQPYLPAGAAASPVIIATDKTQLTQFSGNKSAYPVYLTLGNIPRAICRKPSEHACILLGYLPVSKISRKGLTKREHKAQTQCIFHAAMRLIVKPLIKAGEEGIEVTSGDGCVRKVFPVLASYVADYPEQCLVTCSKYGTCPKCQCPADMLGEDQPAEL</sequence>
<reference evidence="1 2" key="1">
    <citation type="journal article" date="2012" name="Science">
        <title>The Paleozoic origin of enzymatic lignin decomposition reconstructed from 31 fungal genomes.</title>
        <authorList>
            <person name="Floudas D."/>
            <person name="Binder M."/>
            <person name="Riley R."/>
            <person name="Barry K."/>
            <person name="Blanchette R.A."/>
            <person name="Henrissat B."/>
            <person name="Martinez A.T."/>
            <person name="Otillar R."/>
            <person name="Spatafora J.W."/>
            <person name="Yadav J.S."/>
            <person name="Aerts A."/>
            <person name="Benoit I."/>
            <person name="Boyd A."/>
            <person name="Carlson A."/>
            <person name="Copeland A."/>
            <person name="Coutinho P.M."/>
            <person name="de Vries R.P."/>
            <person name="Ferreira P."/>
            <person name="Findley K."/>
            <person name="Foster B."/>
            <person name="Gaskell J."/>
            <person name="Glotzer D."/>
            <person name="Gorecki P."/>
            <person name="Heitman J."/>
            <person name="Hesse C."/>
            <person name="Hori C."/>
            <person name="Igarashi K."/>
            <person name="Jurgens J.A."/>
            <person name="Kallen N."/>
            <person name="Kersten P."/>
            <person name="Kohler A."/>
            <person name="Kuees U."/>
            <person name="Kumar T.K.A."/>
            <person name="Kuo A."/>
            <person name="LaButti K."/>
            <person name="Larrondo L.F."/>
            <person name="Lindquist E."/>
            <person name="Ling A."/>
            <person name="Lombard V."/>
            <person name="Lucas S."/>
            <person name="Lundell T."/>
            <person name="Martin R."/>
            <person name="McLaughlin D.J."/>
            <person name="Morgenstern I."/>
            <person name="Morin E."/>
            <person name="Murat C."/>
            <person name="Nagy L.G."/>
            <person name="Nolan M."/>
            <person name="Ohm R.A."/>
            <person name="Patyshakuliyeva A."/>
            <person name="Rokas A."/>
            <person name="Ruiz-Duenas F.J."/>
            <person name="Sabat G."/>
            <person name="Salamov A."/>
            <person name="Samejima M."/>
            <person name="Schmutz J."/>
            <person name="Slot J.C."/>
            <person name="St John F."/>
            <person name="Stenlid J."/>
            <person name="Sun H."/>
            <person name="Sun S."/>
            <person name="Syed K."/>
            <person name="Tsang A."/>
            <person name="Wiebenga A."/>
            <person name="Young D."/>
            <person name="Pisabarro A."/>
            <person name="Eastwood D.C."/>
            <person name="Martin F."/>
            <person name="Cullen D."/>
            <person name="Grigoriev I.V."/>
            <person name="Hibbett D.S."/>
        </authorList>
    </citation>
    <scope>NUCLEOTIDE SEQUENCE</scope>
    <source>
        <strain evidence="2">FP-58527</strain>
    </source>
</reference>
<dbReference type="InterPro" id="IPR041078">
    <property type="entry name" value="Plavaka"/>
</dbReference>
<dbReference type="eggNOG" id="ENOG502SHSB">
    <property type="taxonomic scope" value="Eukaryota"/>
</dbReference>
<name>S8ERW0_FOMSC</name>
<dbReference type="InParanoid" id="S8ERW0"/>
<dbReference type="AlphaFoldDB" id="S8ERW0"/>
<dbReference type="Proteomes" id="UP000015241">
    <property type="component" value="Unassembled WGS sequence"/>
</dbReference>
<dbReference type="HOGENOM" id="CLU_006344_8_3_1"/>
<proteinExistence type="predicted"/>
<accession>S8ERW0</accession>
<evidence type="ECO:0000313" key="2">
    <source>
        <dbReference type="Proteomes" id="UP000015241"/>
    </source>
</evidence>
<organism evidence="1 2">
    <name type="scientific">Fomitopsis schrenkii</name>
    <name type="common">Brown rot fungus</name>
    <dbReference type="NCBI Taxonomy" id="2126942"/>
    <lineage>
        <taxon>Eukaryota</taxon>
        <taxon>Fungi</taxon>
        <taxon>Dikarya</taxon>
        <taxon>Basidiomycota</taxon>
        <taxon>Agaricomycotina</taxon>
        <taxon>Agaricomycetes</taxon>
        <taxon>Polyporales</taxon>
        <taxon>Fomitopsis</taxon>
    </lineage>
</organism>
<gene>
    <name evidence="1" type="ORF">FOMPIDRAFT_1080944</name>
</gene>
<dbReference type="OrthoDB" id="2576233at2759"/>
<protein>
    <submittedName>
        <fullName evidence="1">Uncharacterized protein</fullName>
    </submittedName>
</protein>